<dbReference type="SUPFAM" id="SSF53659">
    <property type="entry name" value="Isocitrate/Isopropylmalate dehydrogenase-like"/>
    <property type="match status" value="1"/>
</dbReference>
<dbReference type="Pfam" id="PF04166">
    <property type="entry name" value="PdxA"/>
    <property type="match status" value="1"/>
</dbReference>
<protein>
    <submittedName>
        <fullName evidence="4">4-hydroxythreonine-4-phosphate dehydrogenase 2</fullName>
    </submittedName>
</protein>
<reference evidence="4" key="2">
    <citation type="submission" date="2023-01" db="EMBL/GenBank/DDBJ databases">
        <authorList>
            <person name="Sun Q."/>
            <person name="Evtushenko L."/>
        </authorList>
    </citation>
    <scope>NUCLEOTIDE SEQUENCE</scope>
    <source>
        <strain evidence="4">VKM B-2484</strain>
    </source>
</reference>
<dbReference type="GO" id="GO:0016491">
    <property type="term" value="F:oxidoreductase activity"/>
    <property type="evidence" value="ECO:0007669"/>
    <property type="project" value="UniProtKB-KW"/>
</dbReference>
<comment type="caution">
    <text evidence="4">The sequence shown here is derived from an EMBL/GenBank/DDBJ whole genome shotgun (WGS) entry which is preliminary data.</text>
</comment>
<dbReference type="AlphaFoldDB" id="A0A9W6J927"/>
<dbReference type="PANTHER" id="PTHR30004">
    <property type="entry name" value="4-HYDROXYTHREONINE-4-PHOSPHATE DEHYDROGENASE"/>
    <property type="match status" value="1"/>
</dbReference>
<reference evidence="4" key="1">
    <citation type="journal article" date="2014" name="Int. J. Syst. Evol. Microbiol.">
        <title>Complete genome sequence of Corynebacterium casei LMG S-19264T (=DSM 44701T), isolated from a smear-ripened cheese.</title>
        <authorList>
            <consortium name="US DOE Joint Genome Institute (JGI-PGF)"/>
            <person name="Walter F."/>
            <person name="Albersmeier A."/>
            <person name="Kalinowski J."/>
            <person name="Ruckert C."/>
        </authorList>
    </citation>
    <scope>NUCLEOTIDE SEQUENCE</scope>
    <source>
        <strain evidence="4">VKM B-2484</strain>
    </source>
</reference>
<evidence type="ECO:0000313" key="4">
    <source>
        <dbReference type="EMBL" id="GLK72081.1"/>
    </source>
</evidence>
<gene>
    <name evidence="4" type="primary">pdxA2_1</name>
    <name evidence="4" type="ORF">GCM10017643_21970</name>
</gene>
<dbReference type="PANTHER" id="PTHR30004:SF3">
    <property type="entry name" value="4-HYDROXYTHREONINE-4-PHOSPHATE DEHYDROGENASE 2-RELATED"/>
    <property type="match status" value="1"/>
</dbReference>
<sequence>MHDTPRAAKENRMIPRIAIAAGDPAGIGSELMVRLLASEANRHAADILIIADRDELEEGMRICDARFDYALAPDAERPEFTPGVPVLVDYRGRAEAPFARAVATANGGRYAMDTLRRAIDYTTSGVTEAVCFAPLNKHSLHLGGLGHPDETHWFAEILQPNGPYGELNALDGLWTSRVTSHVPLKDVSGLLTEERIVGAIRLIHSTLVRVGVAEPRIALCGLNPHAGDNGSFGREEIDVIGPAVEAARAQGLPVVGLFPADTLFLKKDELDAIVTMYHDQGQIAMKLMGFSRGVTVHGGMPIPIATPAHGTAFDLHGKGEAGWGAMQAAFDVVCRMARARRDAAHAA</sequence>
<dbReference type="GO" id="GO:0046872">
    <property type="term" value="F:metal ion binding"/>
    <property type="evidence" value="ECO:0007669"/>
    <property type="project" value="UniProtKB-KW"/>
</dbReference>
<proteinExistence type="predicted"/>
<evidence type="ECO:0000313" key="5">
    <source>
        <dbReference type="Proteomes" id="UP001143370"/>
    </source>
</evidence>
<dbReference type="GO" id="GO:0051287">
    <property type="term" value="F:NAD binding"/>
    <property type="evidence" value="ECO:0007669"/>
    <property type="project" value="InterPro"/>
</dbReference>
<keyword evidence="2" id="KW-0560">Oxidoreductase</keyword>
<evidence type="ECO:0000256" key="1">
    <source>
        <dbReference type="ARBA" id="ARBA00022723"/>
    </source>
</evidence>
<keyword evidence="3" id="KW-0520">NAD</keyword>
<keyword evidence="5" id="KW-1185">Reference proteome</keyword>
<name>A0A9W6J927_9HYPH</name>
<dbReference type="EMBL" id="BSFJ01000008">
    <property type="protein sequence ID" value="GLK72081.1"/>
    <property type="molecule type" value="Genomic_DNA"/>
</dbReference>
<dbReference type="Proteomes" id="UP001143370">
    <property type="component" value="Unassembled WGS sequence"/>
</dbReference>
<keyword evidence="1" id="KW-0479">Metal-binding</keyword>
<dbReference type="InterPro" id="IPR005255">
    <property type="entry name" value="PdxA_fam"/>
</dbReference>
<organism evidence="4 5">
    <name type="scientific">Ancylobacter dichloromethanicus</name>
    <dbReference type="NCBI Taxonomy" id="518825"/>
    <lineage>
        <taxon>Bacteria</taxon>
        <taxon>Pseudomonadati</taxon>
        <taxon>Pseudomonadota</taxon>
        <taxon>Alphaproteobacteria</taxon>
        <taxon>Hyphomicrobiales</taxon>
        <taxon>Xanthobacteraceae</taxon>
        <taxon>Ancylobacter</taxon>
    </lineage>
</organism>
<evidence type="ECO:0000256" key="3">
    <source>
        <dbReference type="ARBA" id="ARBA00023027"/>
    </source>
</evidence>
<evidence type="ECO:0000256" key="2">
    <source>
        <dbReference type="ARBA" id="ARBA00023002"/>
    </source>
</evidence>
<dbReference type="Gene3D" id="3.40.718.10">
    <property type="entry name" value="Isopropylmalate Dehydrogenase"/>
    <property type="match status" value="1"/>
</dbReference>
<accession>A0A9W6J927</accession>
<dbReference type="RefSeq" id="WP_246544114.1">
    <property type="nucleotide sequence ID" value="NZ_BSFJ01000008.1"/>
</dbReference>